<accession>A0A1S6U992</accession>
<dbReference type="AlphaFoldDB" id="A0A1S6U992"/>
<name>A0A1S6U992_9BACT</name>
<evidence type="ECO:0000313" key="1">
    <source>
        <dbReference type="EMBL" id="AQW88245.1"/>
    </source>
</evidence>
<protein>
    <submittedName>
        <fullName evidence="1">Uncharacterized protein</fullName>
    </submittedName>
</protein>
<dbReference type="Proteomes" id="UP000190868">
    <property type="component" value="Chromosome"/>
</dbReference>
<proteinExistence type="predicted"/>
<keyword evidence="2" id="KW-1185">Reference proteome</keyword>
<dbReference type="RefSeq" id="WP_157888052.1">
    <property type="nucleotide sequence ID" value="NZ_CP017258.1"/>
</dbReference>
<reference evidence="2" key="1">
    <citation type="submission" date="2016-09" db="EMBL/GenBank/DDBJ databases">
        <title>Comparative genomics of the Campylobacter concisus group.</title>
        <authorList>
            <person name="Miller W.G."/>
            <person name="Yee E."/>
            <person name="Chapman M.H."/>
            <person name="Huynh S."/>
            <person name="Bono J.L."/>
            <person name="On S.L.W."/>
            <person name="StLeger J."/>
            <person name="Foster G."/>
            <person name="Parker C.T."/>
        </authorList>
    </citation>
    <scope>NUCLEOTIDE SEQUENCE [LARGE SCALE GENOMIC DNA]</scope>
    <source>
        <strain evidence="2">RM18021</strain>
    </source>
</reference>
<dbReference type="EMBL" id="CP017258">
    <property type="protein sequence ID" value="AQW88245.1"/>
    <property type="molecule type" value="Genomic_DNA"/>
</dbReference>
<organism evidence="1 2">
    <name type="scientific">Campylobacter pinnipediorum subsp. caledonicus</name>
    <dbReference type="NCBI Taxonomy" id="1874362"/>
    <lineage>
        <taxon>Bacteria</taxon>
        <taxon>Pseudomonadati</taxon>
        <taxon>Campylobacterota</taxon>
        <taxon>Epsilonproteobacteria</taxon>
        <taxon>Campylobacterales</taxon>
        <taxon>Campylobacteraceae</taxon>
        <taxon>Campylobacter</taxon>
    </lineage>
</organism>
<evidence type="ECO:0000313" key="2">
    <source>
        <dbReference type="Proteomes" id="UP000190868"/>
    </source>
</evidence>
<sequence length="53" mass="6304">MINDMGNDEISYIINTFDNQYCHYCLKNLAKENKALYEAKKTGCNEFVHFNYM</sequence>
<gene>
    <name evidence="1" type="ORF">CPIN18021_1457</name>
</gene>